<evidence type="ECO:0000256" key="6">
    <source>
        <dbReference type="SAM" id="SignalP"/>
    </source>
</evidence>
<gene>
    <name evidence="8" type="ORF">SOCE26_056120</name>
</gene>
<feature type="region of interest" description="Disordered" evidence="5">
    <location>
        <begin position="135"/>
        <end position="156"/>
    </location>
</feature>
<keyword evidence="4" id="KW-0472">Membrane</keyword>
<evidence type="ECO:0000313" key="8">
    <source>
        <dbReference type="EMBL" id="AUX44149.1"/>
    </source>
</evidence>
<keyword evidence="6" id="KW-0732">Signal</keyword>
<feature type="signal peptide" evidence="6">
    <location>
        <begin position="1"/>
        <end position="23"/>
    </location>
</feature>
<evidence type="ECO:0000256" key="5">
    <source>
        <dbReference type="SAM" id="MobiDB-lite"/>
    </source>
</evidence>
<evidence type="ECO:0000256" key="3">
    <source>
        <dbReference type="ARBA" id="ARBA00022989"/>
    </source>
</evidence>
<sequence>MRRAVSAAAAALGLAAVFAGATAAGVALHLDTPVVRRVARDATNRLLGSLFHGRIVADEIDALGLDGVRIRAAVALDPGGKQVIRASGVEARADVLAMLGGALFGVGPLRVEVPYIRVEQAEVLVEQSAAGGVTLGDTFTPLPPSRPPPAAPREPPREVVVALSRIEIGRGWVHGQLAPPRALDADVSRLVGSVHVGPQGVAVDVEQTGLVDRAFLPATTAGTANYHLRAGDTVRMWSAFAGRLADVEVTARAVLDEDHLEAHASVPRVTPEQLRSLVPDHPLTEPIAVRVAADGDLPRLDVRASIAADPPGPAGGTVAVAGRLDVTGPVRLDADVDARDVDLRLLGVHLPAAAAPVKTAAAPVKTAAAPVKTAAAPGGAPAAAAPVISAEGQVRVELGDELRLAVEARTSPTELLGEQVPAADVHLVLDRGELHARAHLHEPGAPIDAAISLLPRGEGIRFAATADIPAIAAAPRLAGAVDGAGRVRVEGTLRGETLDARVEGAFAGLRAGPDLGLASARITGRVSGPLDALALNASLSGEEALAGGRTFDEVTAQISGPLAAPSLRAALTDGDGALSASARLSAATGALREVELRMKHEGAEVTGKIAAISPSAGGVAVEGIELVSSELGALKGRLSVRGDDVTGRLEGKSIDLGRVARVLGIPLRVRGIADVDVALAHHPRTGRSGHVQLDLKGGEVEFLSGVSARLTATIDSDQVKADGLVSITAEPPRTPGAPAEPWALPRCAGPIASVRLSGAEGTLRGPLLRPATWAGLVGTAEVAADDWDLRCLAQLMPIGRFVSEVHGKLTTRFRISRAPGEPFPSLHDVLVRTQDLALAGPHPLGAERPAWESRSIDAQLKGALDGATGKATAALTLYDGGLLGDASGSIDLDLAALTGPSAGRWASLLGSPIAANVAIPRRPFSAFATLPSFVRDVLPPLGGELRVDAYASGTVARPRLLARTLWSGFTYAPGDARTAADFAFPADLDVWLTYDSEKATLRAHVARGADEIATVNADVVAPLDRLLSPPSPRALKGARPPPAWTGAFRATLRRVPLGEIPLLGDSGIGGYVSGEVAMRDLNVAPKLTARLTLPGLSIGDGVVFERGALSLRVDPSTEPGRGDLHVSELVLEGKEGGALRASARASVRFRDGILPVPDGERAELTASAERFRLAALHPLVSQLLSKIDGLLDGDVHVDLGSGPAGGSLRAQLEVRDGVVHIPEFGQELRDVAARITAEDGVVRIEGVRAAGMTGLAQGWALFRLDGLELRDGAGALTIAEDQALPLTLEGVPLGTASGALTFIAQKKPGELEVHATVPTLRLSLPATSGRDVQPLGDNPDISLSHPLGPEKQRRARDALRYAMTFDVDNAIVTGAGIRLLLSSAEDAPPRVVIGEDVRVSGGIVLAHGELEIFGKAFEIERGRVRLREEETSNPHLNVTARWDAPDGTRIYADYIGNLRPITDKKLRFRSSPPSSQQDILARLLFGADFSDGAQPAGAQTSALQAAGGVAASVGSELAAAQFNALLSGIAPLRGLSTRFGTTSDGTLRTSLVYRLNDDLTAQATFQESTAPSAATGTSGATGLPPGGAAGDSGTRTEITIDWRFDRHWTLRGTLGLDERDTTSGVIDLLWQYRY</sequence>
<protein>
    <recommendedName>
        <fullName evidence="7">Translocation and assembly module TamB C-terminal domain-containing protein</fullName>
    </recommendedName>
</protein>
<evidence type="ECO:0000259" key="7">
    <source>
        <dbReference type="Pfam" id="PF04357"/>
    </source>
</evidence>
<keyword evidence="2" id="KW-0812">Transmembrane</keyword>
<feature type="region of interest" description="Disordered" evidence="5">
    <location>
        <begin position="1567"/>
        <end position="1592"/>
    </location>
</feature>
<dbReference type="Proteomes" id="UP000238348">
    <property type="component" value="Chromosome"/>
</dbReference>
<feature type="compositionally biased region" description="Pro residues" evidence="5">
    <location>
        <begin position="141"/>
        <end position="153"/>
    </location>
</feature>
<evidence type="ECO:0000256" key="1">
    <source>
        <dbReference type="ARBA" id="ARBA00004167"/>
    </source>
</evidence>
<evidence type="ECO:0000313" key="9">
    <source>
        <dbReference type="Proteomes" id="UP000238348"/>
    </source>
</evidence>
<name>A0A2L0EY34_SORCE</name>
<feature type="compositionally biased region" description="Low complexity" evidence="5">
    <location>
        <begin position="1568"/>
        <end position="1583"/>
    </location>
</feature>
<proteinExistence type="predicted"/>
<dbReference type="EMBL" id="CP012673">
    <property type="protein sequence ID" value="AUX44149.1"/>
    <property type="molecule type" value="Genomic_DNA"/>
</dbReference>
<keyword evidence="3" id="KW-1133">Transmembrane helix</keyword>
<accession>A0A2L0EY34</accession>
<organism evidence="8 9">
    <name type="scientific">Sorangium cellulosum</name>
    <name type="common">Polyangium cellulosum</name>
    <dbReference type="NCBI Taxonomy" id="56"/>
    <lineage>
        <taxon>Bacteria</taxon>
        <taxon>Pseudomonadati</taxon>
        <taxon>Myxococcota</taxon>
        <taxon>Polyangia</taxon>
        <taxon>Polyangiales</taxon>
        <taxon>Polyangiaceae</taxon>
        <taxon>Sorangium</taxon>
    </lineage>
</organism>
<feature type="region of interest" description="Disordered" evidence="5">
    <location>
        <begin position="1328"/>
        <end position="1348"/>
    </location>
</feature>
<feature type="chain" id="PRO_5014921048" description="Translocation and assembly module TamB C-terminal domain-containing protein" evidence="6">
    <location>
        <begin position="24"/>
        <end position="1634"/>
    </location>
</feature>
<dbReference type="InterPro" id="IPR007452">
    <property type="entry name" value="TamB_C"/>
</dbReference>
<reference evidence="8 9" key="1">
    <citation type="submission" date="2015-09" db="EMBL/GenBank/DDBJ databases">
        <title>Sorangium comparison.</title>
        <authorList>
            <person name="Zaburannyi N."/>
            <person name="Bunk B."/>
            <person name="Overmann J."/>
            <person name="Mueller R."/>
        </authorList>
    </citation>
    <scope>NUCLEOTIDE SEQUENCE [LARGE SCALE GENOMIC DNA]</scope>
    <source>
        <strain evidence="8 9">So ce26</strain>
    </source>
</reference>
<comment type="subcellular location">
    <subcellularLocation>
        <location evidence="1">Membrane</location>
        <topology evidence="1">Single-pass membrane protein</topology>
    </subcellularLocation>
</comment>
<dbReference type="GO" id="GO:0005886">
    <property type="term" value="C:plasma membrane"/>
    <property type="evidence" value="ECO:0007669"/>
    <property type="project" value="InterPro"/>
</dbReference>
<evidence type="ECO:0000256" key="4">
    <source>
        <dbReference type="ARBA" id="ARBA00023136"/>
    </source>
</evidence>
<evidence type="ECO:0000256" key="2">
    <source>
        <dbReference type="ARBA" id="ARBA00022692"/>
    </source>
</evidence>
<dbReference type="GO" id="GO:0009306">
    <property type="term" value="P:protein secretion"/>
    <property type="evidence" value="ECO:0007669"/>
    <property type="project" value="InterPro"/>
</dbReference>
<dbReference type="Pfam" id="PF04357">
    <property type="entry name" value="TamB"/>
    <property type="match status" value="1"/>
</dbReference>
<feature type="domain" description="Translocation and assembly module TamB C-terminal" evidence="7">
    <location>
        <begin position="1292"/>
        <end position="1634"/>
    </location>
</feature>